<evidence type="ECO:0000313" key="3">
    <source>
        <dbReference type="EMBL" id="CAI8001645.1"/>
    </source>
</evidence>
<keyword evidence="4" id="KW-1185">Reference proteome</keyword>
<organism evidence="3 4">
    <name type="scientific">Geodia barretti</name>
    <name type="common">Barrett's horny sponge</name>
    <dbReference type="NCBI Taxonomy" id="519541"/>
    <lineage>
        <taxon>Eukaryota</taxon>
        <taxon>Metazoa</taxon>
        <taxon>Porifera</taxon>
        <taxon>Demospongiae</taxon>
        <taxon>Heteroscleromorpha</taxon>
        <taxon>Tetractinellida</taxon>
        <taxon>Astrophorina</taxon>
        <taxon>Geodiidae</taxon>
        <taxon>Geodia</taxon>
    </lineage>
</organism>
<protein>
    <submittedName>
        <fullName evidence="3">Golgin subfamily A member 4</fullName>
    </submittedName>
</protein>
<feature type="region of interest" description="Disordered" evidence="2">
    <location>
        <begin position="1"/>
        <end position="221"/>
    </location>
</feature>
<dbReference type="EMBL" id="CASHTH010000446">
    <property type="protein sequence ID" value="CAI8001645.1"/>
    <property type="molecule type" value="Genomic_DNA"/>
</dbReference>
<reference evidence="3" key="1">
    <citation type="submission" date="2023-03" db="EMBL/GenBank/DDBJ databases">
        <authorList>
            <person name="Steffen K."/>
            <person name="Cardenas P."/>
        </authorList>
    </citation>
    <scope>NUCLEOTIDE SEQUENCE</scope>
</reference>
<comment type="caution">
    <text evidence="3">The sequence shown here is derived from an EMBL/GenBank/DDBJ whole genome shotgun (WGS) entry which is preliminary data.</text>
</comment>
<evidence type="ECO:0000256" key="1">
    <source>
        <dbReference type="SAM" id="Coils"/>
    </source>
</evidence>
<feature type="compositionally biased region" description="Basic and acidic residues" evidence="2">
    <location>
        <begin position="40"/>
        <end position="51"/>
    </location>
</feature>
<keyword evidence="1" id="KW-0175">Coiled coil</keyword>
<evidence type="ECO:0000256" key="2">
    <source>
        <dbReference type="SAM" id="MobiDB-lite"/>
    </source>
</evidence>
<evidence type="ECO:0000313" key="4">
    <source>
        <dbReference type="Proteomes" id="UP001174909"/>
    </source>
</evidence>
<accession>A0AA35R2H7</accession>
<proteinExistence type="predicted"/>
<sequence length="333" mass="36696">MFSKLKQKTQEEKSVASATAKKARELQITEENDPQTPETTESRDPPRDSHVTTDSGEEPLAPSEQTSSKPEQLGPTLASSDLASEKEPTTPHSDGSIATATDGNNTTPARLHQTPITTADTGQTPSDNSTTPFPTPSHLTFPSQHMEPTDPQTPPSSATPSSGMWGRWRKRVVDTATSFQSSPATTPGPTPSEESRKASSPALEPATPTSAPPEDIGDLHSQLESTPHSELVGLMLKQRQTTLRYKTRFHELMEAYKTLESEFQKSQVAAAETEKKLSRKLREMSEVQELNQLAKAQMEDTFRLTLEEKDEKINVVQTQVLLYCNIWAKKICR</sequence>
<dbReference type="AlphaFoldDB" id="A0AA35R2H7"/>
<dbReference type="Proteomes" id="UP001174909">
    <property type="component" value="Unassembled WGS sequence"/>
</dbReference>
<feature type="compositionally biased region" description="Polar residues" evidence="2">
    <location>
        <begin position="90"/>
        <end position="143"/>
    </location>
</feature>
<name>A0AA35R2H7_GEOBA</name>
<feature type="coiled-coil region" evidence="1">
    <location>
        <begin position="256"/>
        <end position="290"/>
    </location>
</feature>
<gene>
    <name evidence="3" type="ORF">GBAR_LOCUS3237</name>
</gene>